<dbReference type="eggNOG" id="COG1102">
    <property type="taxonomic scope" value="Bacteria"/>
</dbReference>
<dbReference type="EMBL" id="JGZC01000004">
    <property type="protein sequence ID" value="KFI71082.1"/>
    <property type="molecule type" value="Genomic_DNA"/>
</dbReference>
<keyword evidence="2" id="KW-1185">Reference proteome</keyword>
<keyword evidence="1" id="KW-0418">Kinase</keyword>
<dbReference type="SUPFAM" id="SSF52540">
    <property type="entry name" value="P-loop containing nucleoside triphosphate hydrolases"/>
    <property type="match status" value="1"/>
</dbReference>
<dbReference type="Pfam" id="PF13189">
    <property type="entry name" value="Cytidylate_kin2"/>
    <property type="match status" value="1"/>
</dbReference>
<dbReference type="GO" id="GO:0016301">
    <property type="term" value="F:kinase activity"/>
    <property type="evidence" value="ECO:0007669"/>
    <property type="project" value="UniProtKB-KW"/>
</dbReference>
<gene>
    <name evidence="1" type="ORF">BMERY_1258</name>
</gene>
<dbReference type="Gene3D" id="3.40.50.300">
    <property type="entry name" value="P-loop containing nucleotide triphosphate hydrolases"/>
    <property type="match status" value="1"/>
</dbReference>
<dbReference type="OrthoDB" id="9781180at2"/>
<comment type="caution">
    <text evidence="1">The sequence shown here is derived from an EMBL/GenBank/DDBJ whole genome shotgun (WGS) entry which is preliminary data.</text>
</comment>
<proteinExistence type="predicted"/>
<organism evidence="1 2">
    <name type="scientific">Bifidobacterium merycicum</name>
    <dbReference type="NCBI Taxonomy" id="78345"/>
    <lineage>
        <taxon>Bacteria</taxon>
        <taxon>Bacillati</taxon>
        <taxon>Actinomycetota</taxon>
        <taxon>Actinomycetes</taxon>
        <taxon>Bifidobacteriales</taxon>
        <taxon>Bifidobacteriaceae</taxon>
        <taxon>Bifidobacterium</taxon>
    </lineage>
</organism>
<dbReference type="RefSeq" id="WP_034249614.1">
    <property type="nucleotide sequence ID" value="NZ_JGZC01000004.1"/>
</dbReference>
<keyword evidence="1" id="KW-0808">Transferase</keyword>
<evidence type="ECO:0000313" key="1">
    <source>
        <dbReference type="EMBL" id="KFI71082.1"/>
    </source>
</evidence>
<evidence type="ECO:0000313" key="2">
    <source>
        <dbReference type="Proteomes" id="UP000029060"/>
    </source>
</evidence>
<dbReference type="InterPro" id="IPR027417">
    <property type="entry name" value="P-loop_NTPase"/>
</dbReference>
<dbReference type="STRING" id="78345.BMERY_1258"/>
<dbReference type="AlphaFoldDB" id="A0A087BJ82"/>
<sequence>MDKIVTISRQYASGGRTIGKLVAQELGIPVYDSKIIKDTMKRTGLSEQVVEDAEQRSVNAFLFNLAMGVDDALNHMKLIAEVERDIIEGYVQEGPCVIVGRAANFLLGGDRKSLNVFVYSDTESRVAYAHENYDVTERQAWKMIERTDKERQMHAMSFYGKKWGDRDYYDLMLNSGRLGIEQCVDLIIAAAGK</sequence>
<reference evidence="1 2" key="1">
    <citation type="submission" date="2014-03" db="EMBL/GenBank/DDBJ databases">
        <title>Genomics of Bifidobacteria.</title>
        <authorList>
            <person name="Ventura M."/>
            <person name="Milani C."/>
            <person name="Lugli G.A."/>
        </authorList>
    </citation>
    <scope>NUCLEOTIDE SEQUENCE [LARGE SCALE GENOMIC DNA]</scope>
    <source>
        <strain evidence="1 2">LMG 11341</strain>
    </source>
</reference>
<dbReference type="Proteomes" id="UP000029060">
    <property type="component" value="Unassembled WGS sequence"/>
</dbReference>
<accession>A0A087BJ82</accession>
<protein>
    <submittedName>
        <fullName evidence="1">Cytidylate kinase</fullName>
    </submittedName>
</protein>
<name>A0A087BJ82_9BIFI</name>